<name>A0A6G1K0Z6_9PLEO</name>
<evidence type="ECO:0000313" key="2">
    <source>
        <dbReference type="EMBL" id="KAF2706524.1"/>
    </source>
</evidence>
<dbReference type="OrthoDB" id="5409895at2759"/>
<dbReference type="SUPFAM" id="SSF53474">
    <property type="entry name" value="alpha/beta-Hydrolases"/>
    <property type="match status" value="1"/>
</dbReference>
<dbReference type="InterPro" id="IPR050261">
    <property type="entry name" value="FrsA_esterase"/>
</dbReference>
<dbReference type="EMBL" id="MU005775">
    <property type="protein sequence ID" value="KAF2706524.1"/>
    <property type="molecule type" value="Genomic_DNA"/>
</dbReference>
<organism evidence="2 3">
    <name type="scientific">Pleomassaria siparia CBS 279.74</name>
    <dbReference type="NCBI Taxonomy" id="1314801"/>
    <lineage>
        <taxon>Eukaryota</taxon>
        <taxon>Fungi</taxon>
        <taxon>Dikarya</taxon>
        <taxon>Ascomycota</taxon>
        <taxon>Pezizomycotina</taxon>
        <taxon>Dothideomycetes</taxon>
        <taxon>Pleosporomycetidae</taxon>
        <taxon>Pleosporales</taxon>
        <taxon>Pleomassariaceae</taxon>
        <taxon>Pleomassaria</taxon>
    </lineage>
</organism>
<dbReference type="GO" id="GO:0016787">
    <property type="term" value="F:hydrolase activity"/>
    <property type="evidence" value="ECO:0007669"/>
    <property type="project" value="UniProtKB-KW"/>
</dbReference>
<sequence length="478" mass="52863">MPPPYFIGAGEGKKGAHHESISALWNLKWKKRASLGIYPFMEGKLEDFEQVFATFAENNIYPPYNFDVYSAPFFPVAASLVSRAETAQQSGDLELASELYLRAACVYRTARQPCPISPRQKDAFILQKEAFFKGSALLPCPLVEHLIPHTHALPGSKEQYRSIPVTVRLPPGAQPGDSFPTVLQIYGLDGYRTEHTMPSSHHISRGWASIGVEVPGTGDCPADPNDPTSPDRLWSSVLDWIDKQDWIQKGKVVAWGVSAGGYYAMRIAHTHKNRLAGVVAQGGGCHSMFDPEWLEIASHMEYPFDLTQVLALKFGYEDVEKMKIDSRPRFSLLENGILNMESCRLLLINGMLDELFPIEDCLLPLRYGSVKEARFFEDSKHMGEPNARKYILEWVESIFQTVDVAKAVESQKASKVVVEVKHIANGTNGVQTQAANGTNNVANGANGVHKTFTNGVHRKPVVTVQEGGAEGPHVRNGC</sequence>
<dbReference type="Gene3D" id="3.40.50.1820">
    <property type="entry name" value="alpha/beta hydrolase"/>
    <property type="match status" value="1"/>
</dbReference>
<dbReference type="InterPro" id="IPR029058">
    <property type="entry name" value="AB_hydrolase_fold"/>
</dbReference>
<dbReference type="InterPro" id="IPR000383">
    <property type="entry name" value="Xaa-Pro-like_dom"/>
</dbReference>
<proteinExistence type="predicted"/>
<dbReference type="PANTHER" id="PTHR22946">
    <property type="entry name" value="DIENELACTONE HYDROLASE DOMAIN-CONTAINING PROTEIN-RELATED"/>
    <property type="match status" value="1"/>
</dbReference>
<feature type="domain" description="Xaa-Pro dipeptidyl-peptidase-like" evidence="1">
    <location>
        <begin position="163"/>
        <end position="283"/>
    </location>
</feature>
<dbReference type="Pfam" id="PF02129">
    <property type="entry name" value="Peptidase_S15"/>
    <property type="match status" value="1"/>
</dbReference>
<keyword evidence="2" id="KW-0378">Hydrolase</keyword>
<dbReference type="Proteomes" id="UP000799428">
    <property type="component" value="Unassembled WGS sequence"/>
</dbReference>
<reference evidence="2" key="1">
    <citation type="journal article" date="2020" name="Stud. Mycol.">
        <title>101 Dothideomycetes genomes: a test case for predicting lifestyles and emergence of pathogens.</title>
        <authorList>
            <person name="Haridas S."/>
            <person name="Albert R."/>
            <person name="Binder M."/>
            <person name="Bloem J."/>
            <person name="Labutti K."/>
            <person name="Salamov A."/>
            <person name="Andreopoulos B."/>
            <person name="Baker S."/>
            <person name="Barry K."/>
            <person name="Bills G."/>
            <person name="Bluhm B."/>
            <person name="Cannon C."/>
            <person name="Castanera R."/>
            <person name="Culley D."/>
            <person name="Daum C."/>
            <person name="Ezra D."/>
            <person name="Gonzalez J."/>
            <person name="Henrissat B."/>
            <person name="Kuo A."/>
            <person name="Liang C."/>
            <person name="Lipzen A."/>
            <person name="Lutzoni F."/>
            <person name="Magnuson J."/>
            <person name="Mondo S."/>
            <person name="Nolan M."/>
            <person name="Ohm R."/>
            <person name="Pangilinan J."/>
            <person name="Park H.-J."/>
            <person name="Ramirez L."/>
            <person name="Alfaro M."/>
            <person name="Sun H."/>
            <person name="Tritt A."/>
            <person name="Yoshinaga Y."/>
            <person name="Zwiers L.-H."/>
            <person name="Turgeon B."/>
            <person name="Goodwin S."/>
            <person name="Spatafora J."/>
            <person name="Crous P."/>
            <person name="Grigoriev I."/>
        </authorList>
    </citation>
    <scope>NUCLEOTIDE SEQUENCE</scope>
    <source>
        <strain evidence="2">CBS 279.74</strain>
    </source>
</reference>
<dbReference type="PANTHER" id="PTHR22946:SF12">
    <property type="entry name" value="CONIDIAL PIGMENT BIOSYNTHESIS PROTEIN AYG1 (AFU_ORTHOLOGUE AFUA_2G17550)"/>
    <property type="match status" value="1"/>
</dbReference>
<accession>A0A6G1K0Z6</accession>
<evidence type="ECO:0000259" key="1">
    <source>
        <dbReference type="Pfam" id="PF02129"/>
    </source>
</evidence>
<gene>
    <name evidence="2" type="ORF">K504DRAFT_535977</name>
</gene>
<protein>
    <submittedName>
        <fullName evidence="2">Alpha/beta-hydrolase</fullName>
    </submittedName>
</protein>
<dbReference type="AlphaFoldDB" id="A0A6G1K0Z6"/>
<keyword evidence="3" id="KW-1185">Reference proteome</keyword>
<evidence type="ECO:0000313" key="3">
    <source>
        <dbReference type="Proteomes" id="UP000799428"/>
    </source>
</evidence>